<gene>
    <name evidence="2" type="ORF">BDK88_3657</name>
</gene>
<proteinExistence type="predicted"/>
<organism evidence="2 3">
    <name type="scientific">Natrinema hispanicum</name>
    <dbReference type="NCBI Taxonomy" id="392421"/>
    <lineage>
        <taxon>Archaea</taxon>
        <taxon>Methanobacteriati</taxon>
        <taxon>Methanobacteriota</taxon>
        <taxon>Stenosarchaea group</taxon>
        <taxon>Halobacteria</taxon>
        <taxon>Halobacteriales</taxon>
        <taxon>Natrialbaceae</taxon>
        <taxon>Natrinema</taxon>
    </lineage>
</organism>
<protein>
    <submittedName>
        <fullName evidence="2">Uncharacterized protein</fullName>
    </submittedName>
</protein>
<dbReference type="RefSeq" id="WP_130501503.1">
    <property type="nucleotide sequence ID" value="NZ_SHMP01000007.1"/>
</dbReference>
<dbReference type="EMBL" id="SHMP01000007">
    <property type="protein sequence ID" value="RZV06636.1"/>
    <property type="molecule type" value="Genomic_DNA"/>
</dbReference>
<feature type="transmembrane region" description="Helical" evidence="1">
    <location>
        <begin position="6"/>
        <end position="26"/>
    </location>
</feature>
<keyword evidence="1" id="KW-0812">Transmembrane</keyword>
<evidence type="ECO:0000256" key="1">
    <source>
        <dbReference type="SAM" id="Phobius"/>
    </source>
</evidence>
<keyword evidence="1" id="KW-1133">Transmembrane helix</keyword>
<keyword evidence="1" id="KW-0472">Membrane</keyword>
<name>A0A482Y8Y2_9EURY</name>
<evidence type="ECO:0000313" key="2">
    <source>
        <dbReference type="EMBL" id="RZV06636.1"/>
    </source>
</evidence>
<evidence type="ECO:0000313" key="3">
    <source>
        <dbReference type="Proteomes" id="UP000291097"/>
    </source>
</evidence>
<feature type="transmembrane region" description="Helical" evidence="1">
    <location>
        <begin position="33"/>
        <end position="51"/>
    </location>
</feature>
<dbReference type="Proteomes" id="UP000291097">
    <property type="component" value="Unassembled WGS sequence"/>
</dbReference>
<comment type="caution">
    <text evidence="2">The sequence shown here is derived from an EMBL/GenBank/DDBJ whole genome shotgun (WGS) entry which is preliminary data.</text>
</comment>
<accession>A0A482Y8Y2</accession>
<sequence length="84" mass="8879">MNRELLYYVSMGAFGVVVILTSLGNILIDGMHLGCVLAVIGGTIVVAATAAQWKNGTEIKPGWAIWFAAFGAGLFILGTLFAYL</sequence>
<dbReference type="AlphaFoldDB" id="A0A482Y8Y2"/>
<feature type="transmembrane region" description="Helical" evidence="1">
    <location>
        <begin position="63"/>
        <end position="83"/>
    </location>
</feature>
<reference evidence="2 3" key="1">
    <citation type="submission" date="2019-02" db="EMBL/GenBank/DDBJ databases">
        <title>Genomic Encyclopedia of Archaeal and Bacterial Type Strains, Phase II (KMG-II): from individual species to whole genera.</title>
        <authorList>
            <person name="Goeker M."/>
        </authorList>
    </citation>
    <scope>NUCLEOTIDE SEQUENCE [LARGE SCALE GENOMIC DNA]</scope>
    <source>
        <strain evidence="2 3">DSM 18328</strain>
    </source>
</reference>
<dbReference type="OrthoDB" id="375963at2157"/>